<feature type="domain" description="NrS-1 polymerase-like helicase" evidence="1">
    <location>
        <begin position="225"/>
        <end position="335"/>
    </location>
</feature>
<evidence type="ECO:0000313" key="3">
    <source>
        <dbReference type="Proteomes" id="UP000007319"/>
    </source>
</evidence>
<proteinExistence type="predicted"/>
<gene>
    <name evidence="2" type="ORF">AZOBR_p270177</name>
</gene>
<keyword evidence="2" id="KW-0614">Plasmid</keyword>
<protein>
    <recommendedName>
        <fullName evidence="1">NrS-1 polymerase-like helicase domain-containing protein</fullName>
    </recommendedName>
</protein>
<dbReference type="Proteomes" id="UP000007319">
    <property type="component" value="Plasmid AZOBR_p2"/>
</dbReference>
<dbReference type="EMBL" id="HE577329">
    <property type="protein sequence ID" value="CCD01981.1"/>
    <property type="molecule type" value="Genomic_DNA"/>
</dbReference>
<dbReference type="SUPFAM" id="SSF52540">
    <property type="entry name" value="P-loop containing nucleoside triphosphate hydrolases"/>
    <property type="match status" value="1"/>
</dbReference>
<reference evidence="2 3" key="1">
    <citation type="journal article" date="2011" name="PLoS Genet.">
        <title>Azospirillum genomes reveal transition of bacteria from aquatic to terrestrial environments.</title>
        <authorList>
            <person name="Wisniewski-Dye F."/>
            <person name="Borziak K."/>
            <person name="Khalsa-Moyers G."/>
            <person name="Alexandre G."/>
            <person name="Sukharnikov L.O."/>
            <person name="Wuichet K."/>
            <person name="Hurst G.B."/>
            <person name="McDonald W.H."/>
            <person name="Robertson J.S."/>
            <person name="Barbe V."/>
            <person name="Calteau A."/>
            <person name="Rouy Z."/>
            <person name="Mangenot S."/>
            <person name="Prigent-Combaret C."/>
            <person name="Normand P."/>
            <person name="Boyer M."/>
            <person name="Siguier P."/>
            <person name="Dessaux Y."/>
            <person name="Elmerich C."/>
            <person name="Condemine G."/>
            <person name="Krishnen G."/>
            <person name="Kennedy I."/>
            <person name="Paterson A.H."/>
            <person name="Gonzalez V."/>
            <person name="Mavingui P."/>
            <person name="Zhulin I.B."/>
        </authorList>
    </citation>
    <scope>NUCLEOTIDE SEQUENCE [LARGE SCALE GENOMIC DNA]</scope>
    <source>
        <strain evidence="2 3">Sp245</strain>
    </source>
</reference>
<dbReference type="Pfam" id="PF19263">
    <property type="entry name" value="DUF5906"/>
    <property type="match status" value="1"/>
</dbReference>
<dbReference type="InterPro" id="IPR045455">
    <property type="entry name" value="NrS-1_pol-like_helicase"/>
</dbReference>
<geneLocation type="plasmid" evidence="2 3">
    <name>AZOBR_p2</name>
</geneLocation>
<accession>A0A9P1JY47</accession>
<organism evidence="2 3">
    <name type="scientific">Azospirillum baldaniorum</name>
    <dbReference type="NCBI Taxonomy" id="1064539"/>
    <lineage>
        <taxon>Bacteria</taxon>
        <taxon>Pseudomonadati</taxon>
        <taxon>Pseudomonadota</taxon>
        <taxon>Alphaproteobacteria</taxon>
        <taxon>Rhodospirillales</taxon>
        <taxon>Azospirillaceae</taxon>
        <taxon>Azospirillum</taxon>
    </lineage>
</organism>
<keyword evidence="3" id="KW-1185">Reference proteome</keyword>
<evidence type="ECO:0000259" key="1">
    <source>
        <dbReference type="Pfam" id="PF19263"/>
    </source>
</evidence>
<dbReference type="AlphaFoldDB" id="A0A9P1JY47"/>
<evidence type="ECO:0000313" key="2">
    <source>
        <dbReference type="EMBL" id="CCD01981.1"/>
    </source>
</evidence>
<dbReference type="Gene3D" id="3.40.50.300">
    <property type="entry name" value="P-loop containing nucleotide triphosphate hydrolases"/>
    <property type="match status" value="1"/>
</dbReference>
<name>A0A9P1JY47_9PROT</name>
<sequence>MTAMMNPKVAALESEINGLCTMIAKLEAIPEDARSVTKQKELVAAQTKRRKLQEQIENMMGSPVSEGEILTAEDSLELDLQALLNETRAFLEQHEVYYVATGNLFIEYNPVSKDWTIYQEREFKGYYHQFKAAKNMAALDMVMWDMGRKFKRLTYTFDRVDSDTLNLMRRDHWLQPIRGQEPHWFFHVLAIALGGEKAENVEHLEKVLSFKYRHPEEYRLPCLVIYGQGGVGKSLLAELIFPTVFGAIQVKSCRPQEVLGDFNDGVKGKTVVLLNEAVAERVDMEAFKNLIHSPYMTVNEKFLPRFQCGNTPLYICGGNGVAGAIKLGGDESDRRWSIIRVTRSLVTILAEFMEAMEMDLEGCPSYAALAKKWIDDNNATRLCRDPVEVAKWLGYLIDKHQEESVIPALDNTDKVELWNTQKTEDQVVFEHVFLVPEFSHITLDTLYEVYKWQARKHNPGGTLKKIGTIREAGLDFLRKHRPEIEYREVKIDKSSKMAFVHRLSGTRLEGNDRTYVDRLPNGSVTNCFVEFL</sequence>
<dbReference type="KEGG" id="abs:AZOBR_p270177"/>
<dbReference type="InterPro" id="IPR027417">
    <property type="entry name" value="P-loop_NTPase"/>
</dbReference>